<evidence type="ECO:0000313" key="3">
    <source>
        <dbReference type="Proteomes" id="UP000187404"/>
    </source>
</evidence>
<dbReference type="SUPFAM" id="SSF52218">
    <property type="entry name" value="Flavoproteins"/>
    <property type="match status" value="1"/>
</dbReference>
<dbReference type="Proteomes" id="UP000187404">
    <property type="component" value="Unassembled WGS sequence"/>
</dbReference>
<feature type="domain" description="Flavodoxin-like" evidence="1">
    <location>
        <begin position="24"/>
        <end position="188"/>
    </location>
</feature>
<dbReference type="STRING" id="1261640.BHK98_12680"/>
<dbReference type="PROSITE" id="PS50902">
    <property type="entry name" value="FLAVODOXIN_LIKE"/>
    <property type="match status" value="1"/>
</dbReference>
<gene>
    <name evidence="2" type="ORF">BHK98_12680</name>
</gene>
<proteinExistence type="predicted"/>
<reference evidence="2 3" key="1">
    <citation type="journal article" date="2016" name="Appl. Environ. Microbiol.">
        <title>Function and Phylogeny of Bacterial Butyryl Coenzyme A:Acetate Transferases and Their Diversity in the Proximal Colon of Swine.</title>
        <authorList>
            <person name="Trachsel J."/>
            <person name="Bayles D.O."/>
            <person name="Looft T."/>
            <person name="Levine U.Y."/>
            <person name="Allen H.K."/>
        </authorList>
    </citation>
    <scope>NUCLEOTIDE SEQUENCE [LARGE SCALE GENOMIC DNA]</scope>
    <source>
        <strain evidence="2 3">68-3-10</strain>
    </source>
</reference>
<dbReference type="InterPro" id="IPR029039">
    <property type="entry name" value="Flavoprotein-like_sf"/>
</dbReference>
<dbReference type="GO" id="GO:0016651">
    <property type="term" value="F:oxidoreductase activity, acting on NAD(P)H"/>
    <property type="evidence" value="ECO:0007669"/>
    <property type="project" value="UniProtKB-ARBA"/>
</dbReference>
<evidence type="ECO:0000259" key="1">
    <source>
        <dbReference type="PROSITE" id="PS50902"/>
    </source>
</evidence>
<dbReference type="InterPro" id="IPR008254">
    <property type="entry name" value="Flavodoxin/NO_synth"/>
</dbReference>
<comment type="caution">
    <text evidence="2">The sequence shown here is derived from an EMBL/GenBank/DDBJ whole genome shotgun (WGS) entry which is preliminary data.</text>
</comment>
<evidence type="ECO:0000313" key="2">
    <source>
        <dbReference type="EMBL" id="OLR56844.1"/>
    </source>
</evidence>
<dbReference type="Pfam" id="PF12682">
    <property type="entry name" value="Flavodoxin_4"/>
    <property type="match status" value="1"/>
</dbReference>
<dbReference type="EMBL" id="MJIE01000001">
    <property type="protein sequence ID" value="OLR56844.1"/>
    <property type="molecule type" value="Genomic_DNA"/>
</dbReference>
<dbReference type="Gene3D" id="3.40.50.360">
    <property type="match status" value="1"/>
</dbReference>
<name>A0A1Q9JL19_9FIRM</name>
<keyword evidence="3" id="KW-1185">Reference proteome</keyword>
<organism evidence="2 3">
    <name type="scientific">Hornefia porci</name>
    <dbReference type="NCBI Taxonomy" id="2652292"/>
    <lineage>
        <taxon>Bacteria</taxon>
        <taxon>Bacillati</taxon>
        <taxon>Bacillota</taxon>
        <taxon>Clostridia</taxon>
        <taxon>Peptostreptococcales</taxon>
        <taxon>Anaerovoracaceae</taxon>
        <taxon>Hornefia</taxon>
    </lineage>
</organism>
<dbReference type="PANTHER" id="PTHR39201:SF1">
    <property type="entry name" value="FLAVODOXIN-LIKE DOMAIN-CONTAINING PROTEIN"/>
    <property type="match status" value="1"/>
</dbReference>
<accession>A0A1Q9JL19</accession>
<sequence length="188" mass="20880">MKDSFSRYFPGKGEKMIRNKDRKIAVVYFSLGGNTEYVIQRILETIGDGTAVDVIRLEPVRPYADAGPMKYIKGGAAASLGSRPQLKPYSFDPKKYDAVIVGSPIWAGTIAPPIRTFLLANRIRGKKIGVALCSSSGRADKCFSRIEKYLKKTEIISKLSLVDPAKKKSGGDLYEIRRFVREIMEARG</sequence>
<dbReference type="AlphaFoldDB" id="A0A1Q9JL19"/>
<dbReference type="PANTHER" id="PTHR39201">
    <property type="entry name" value="EXPORTED PROTEIN-RELATED"/>
    <property type="match status" value="1"/>
</dbReference>
<dbReference type="GO" id="GO:0010181">
    <property type="term" value="F:FMN binding"/>
    <property type="evidence" value="ECO:0007669"/>
    <property type="project" value="InterPro"/>
</dbReference>
<protein>
    <recommendedName>
        <fullName evidence="1">Flavodoxin-like domain-containing protein</fullName>
    </recommendedName>
</protein>